<accession>A0A7S2JUY8</accession>
<dbReference type="Gene3D" id="2.60.120.330">
    <property type="entry name" value="B-lactam Antibiotic, Isopenicillin N Synthase, Chain"/>
    <property type="match status" value="1"/>
</dbReference>
<dbReference type="AlphaFoldDB" id="A0A7S2JUY8"/>
<dbReference type="InterPro" id="IPR036249">
    <property type="entry name" value="Thioredoxin-like_sf"/>
</dbReference>
<dbReference type="InterPro" id="IPR001853">
    <property type="entry name" value="DSBA-like_thioredoxin_dom"/>
</dbReference>
<dbReference type="GO" id="GO:0008757">
    <property type="term" value="F:S-adenosylmethionine-dependent methyltransferase activity"/>
    <property type="evidence" value="ECO:0007669"/>
    <property type="project" value="InterPro"/>
</dbReference>
<protein>
    <submittedName>
        <fullName evidence="3">Uncharacterized protein</fullName>
    </submittedName>
</protein>
<feature type="domain" description="DSBA-like thioredoxin" evidence="1">
    <location>
        <begin position="213"/>
        <end position="370"/>
    </location>
</feature>
<organism evidence="3">
    <name type="scientific">Zooxanthella nutricula</name>
    <dbReference type="NCBI Taxonomy" id="1333877"/>
    <lineage>
        <taxon>Eukaryota</taxon>
        <taxon>Sar</taxon>
        <taxon>Alveolata</taxon>
        <taxon>Dinophyceae</taxon>
        <taxon>Peridiniales</taxon>
        <taxon>Peridiniales incertae sedis</taxon>
        <taxon>Zooxanthella</taxon>
    </lineage>
</organism>
<proteinExistence type="predicted"/>
<dbReference type="SUPFAM" id="SSF53335">
    <property type="entry name" value="S-adenosyl-L-methionine-dependent methyltransferases"/>
    <property type="match status" value="1"/>
</dbReference>
<dbReference type="InterPro" id="IPR013216">
    <property type="entry name" value="Methyltransf_11"/>
</dbReference>
<feature type="domain" description="Methyltransferase type 11" evidence="2">
    <location>
        <begin position="547"/>
        <end position="609"/>
    </location>
</feature>
<dbReference type="InterPro" id="IPR027443">
    <property type="entry name" value="IPNS-like_sf"/>
</dbReference>
<dbReference type="EMBL" id="HBGW01033626">
    <property type="protein sequence ID" value="CAD9556366.1"/>
    <property type="molecule type" value="Transcribed_RNA"/>
</dbReference>
<dbReference type="InterPro" id="IPR029063">
    <property type="entry name" value="SAM-dependent_MTases_sf"/>
</dbReference>
<dbReference type="PANTHER" id="PTHR43036:SF2">
    <property type="entry name" value="OS04G0481300 PROTEIN"/>
    <property type="match status" value="1"/>
</dbReference>
<evidence type="ECO:0000313" key="3">
    <source>
        <dbReference type="EMBL" id="CAD9556366.1"/>
    </source>
</evidence>
<dbReference type="Gene3D" id="3.40.50.150">
    <property type="entry name" value="Vaccinia Virus protein VP39"/>
    <property type="match status" value="1"/>
</dbReference>
<reference evidence="3" key="1">
    <citation type="submission" date="2021-01" db="EMBL/GenBank/DDBJ databases">
        <authorList>
            <person name="Corre E."/>
            <person name="Pelletier E."/>
            <person name="Niang G."/>
            <person name="Scheremetjew M."/>
            <person name="Finn R."/>
            <person name="Kale V."/>
            <person name="Holt S."/>
            <person name="Cochrane G."/>
            <person name="Meng A."/>
            <person name="Brown T."/>
            <person name="Cohen L."/>
        </authorList>
    </citation>
    <scope>NUCLEOTIDE SEQUENCE</scope>
    <source>
        <strain evidence="3">RCC3387</strain>
    </source>
</reference>
<dbReference type="CDD" id="cd03024">
    <property type="entry name" value="DsbA_FrnE"/>
    <property type="match status" value="1"/>
</dbReference>
<dbReference type="GO" id="GO:0016491">
    <property type="term" value="F:oxidoreductase activity"/>
    <property type="evidence" value="ECO:0007669"/>
    <property type="project" value="InterPro"/>
</dbReference>
<dbReference type="Gene3D" id="3.40.30.10">
    <property type="entry name" value="Glutaredoxin"/>
    <property type="match status" value="1"/>
</dbReference>
<dbReference type="SUPFAM" id="SSF51197">
    <property type="entry name" value="Clavaminate synthase-like"/>
    <property type="match status" value="1"/>
</dbReference>
<evidence type="ECO:0000259" key="1">
    <source>
        <dbReference type="Pfam" id="PF01323"/>
    </source>
</evidence>
<dbReference type="Pfam" id="PF01323">
    <property type="entry name" value="DSBA"/>
    <property type="match status" value="1"/>
</dbReference>
<name>A0A7S2JUY8_9DINO</name>
<gene>
    <name evidence="3" type="ORF">BRAN1462_LOCUS21218</name>
</gene>
<dbReference type="SUPFAM" id="SSF52833">
    <property type="entry name" value="Thioredoxin-like"/>
    <property type="match status" value="1"/>
</dbReference>
<evidence type="ECO:0000259" key="2">
    <source>
        <dbReference type="Pfam" id="PF08241"/>
    </source>
</evidence>
<dbReference type="PANTHER" id="PTHR43036">
    <property type="entry name" value="OSJNBB0011N17.9 PROTEIN"/>
    <property type="match status" value="1"/>
</dbReference>
<dbReference type="CDD" id="cd02440">
    <property type="entry name" value="AdoMet_MTases"/>
    <property type="match status" value="1"/>
</dbReference>
<sequence>MSEGVQVEDEVPIGTATDDDAGEYWLPWHIDSNFVTVLHKEMYADEHTAAFVPEPEGSGLMLMNPDGDVAKLRTRDDALLLQMGAFAQIYAGGQINACRHAVLSPRPPGIARFNFCNFWYVPWHTVCDAPEGRTSTAVSTGWNAMMDSSYLGITMKQGFAAFRKFMTSPEARVQFADSVRFKELSEMLPLPAAAADRAASPSSTGARAVAELVVDVMTDVRCPFSFLSQLNLEEALRRLGLDQDAIVRYHPVFLNPNVPKEGESLDDYLLREYGYSKDFAHSENYPLRVAGLKAGVALNPNRRVVNTFDAFCLIDAAEAAGKQHEMVKALSRRYFEEAEDISDLKVLRAAAEEVGFPGEEVGPWLADNGRRARVQSAYEALNSRLGEVPHFLLRERVSGHGVEAGGNRTPEEWERVLQSVLEKARFVGMSVPGPYGKDVWLAEANPNAPVSMAFGAQHGYAPGAWPYAPDRFSRLDESPDASMYAEPRFVHHLDDASLARLTEAYRSAFAAVGPGFAALDLCSSWASHYPTELLGGARVAVHGLNEAELRVNAQATEHHVQDLNANPSLPWADASFDFVTMALSVQYLTDPRAVFAEMHRVLKPGGMAIVAHSHRCFIEKAVKAFAEETYDGEGHTHLISRYFQHGPGGGWSGLAAADVSPQHGDPMWLVTAVKAPGTAA</sequence>
<dbReference type="Pfam" id="PF08241">
    <property type="entry name" value="Methyltransf_11"/>
    <property type="match status" value="1"/>
</dbReference>